<evidence type="ECO:0000256" key="1">
    <source>
        <dbReference type="ARBA" id="ARBA00022500"/>
    </source>
</evidence>
<proteinExistence type="predicted"/>
<protein>
    <recommendedName>
        <fullName evidence="2">Chemotaxis phosphatase CheX-like domain-containing protein</fullName>
    </recommendedName>
</protein>
<dbReference type="Gene3D" id="3.40.1550.10">
    <property type="entry name" value="CheC-like"/>
    <property type="match status" value="1"/>
</dbReference>
<accession>A0A1W1H7A4</accession>
<dbReference type="EMBL" id="FWEV01000037">
    <property type="protein sequence ID" value="SLM28347.1"/>
    <property type="molecule type" value="Genomic_DNA"/>
</dbReference>
<dbReference type="InterPro" id="IPR028051">
    <property type="entry name" value="CheX-like_dom"/>
</dbReference>
<dbReference type="RefSeq" id="WP_080804681.1">
    <property type="nucleotide sequence ID" value="NZ_LT828548.1"/>
</dbReference>
<feature type="domain" description="Chemotaxis phosphatase CheX-like" evidence="2">
    <location>
        <begin position="47"/>
        <end position="140"/>
    </location>
</feature>
<organism evidence="3 4">
    <name type="scientific">Desulfamplus magnetovallimortis</name>
    <dbReference type="NCBI Taxonomy" id="1246637"/>
    <lineage>
        <taxon>Bacteria</taxon>
        <taxon>Pseudomonadati</taxon>
        <taxon>Thermodesulfobacteriota</taxon>
        <taxon>Desulfobacteria</taxon>
        <taxon>Desulfobacterales</taxon>
        <taxon>Desulfobacteraceae</taxon>
        <taxon>Desulfamplus</taxon>
    </lineage>
</organism>
<sequence length="177" mass="20044">MAISMNELINIISERLEGFFKDELDIIVDDREKGIIPMHRLGLRYLTTVINISGSININVIFSYEKRLIEKIFEIYTEDVEILPEERLEYIEETAGDIINIIVGNSTADFESSSSLTLSPPIMISEAKSIAKSKTSEFFVNHLHTSYGTMTIFCVGPKNVTEGFVLPECEDKNLEEN</sequence>
<dbReference type="InterPro" id="IPR028976">
    <property type="entry name" value="CheC-like_sf"/>
</dbReference>
<gene>
    <name evidence="3" type="ORF">MTBBW1_1310045</name>
</gene>
<keyword evidence="1" id="KW-0145">Chemotaxis</keyword>
<dbReference type="Pfam" id="PF13690">
    <property type="entry name" value="CheX"/>
    <property type="match status" value="1"/>
</dbReference>
<reference evidence="3 4" key="1">
    <citation type="submission" date="2017-03" db="EMBL/GenBank/DDBJ databases">
        <authorList>
            <person name="Afonso C.L."/>
            <person name="Miller P.J."/>
            <person name="Scott M.A."/>
            <person name="Spackman E."/>
            <person name="Goraichik I."/>
            <person name="Dimitrov K.M."/>
            <person name="Suarez D.L."/>
            <person name="Swayne D.E."/>
        </authorList>
    </citation>
    <scope>NUCLEOTIDE SEQUENCE [LARGE SCALE GENOMIC DNA]</scope>
    <source>
        <strain evidence="3">PRJEB14757</strain>
    </source>
</reference>
<dbReference type="GO" id="GO:0006935">
    <property type="term" value="P:chemotaxis"/>
    <property type="evidence" value="ECO:0007669"/>
    <property type="project" value="UniProtKB-KW"/>
</dbReference>
<evidence type="ECO:0000313" key="3">
    <source>
        <dbReference type="EMBL" id="SLM28347.1"/>
    </source>
</evidence>
<evidence type="ECO:0000259" key="2">
    <source>
        <dbReference type="Pfam" id="PF13690"/>
    </source>
</evidence>
<dbReference type="SUPFAM" id="SSF103039">
    <property type="entry name" value="CheC-like"/>
    <property type="match status" value="1"/>
</dbReference>
<name>A0A1W1H7A4_9BACT</name>
<dbReference type="STRING" id="1246637.MTBBW1_1310045"/>
<dbReference type="Proteomes" id="UP000191931">
    <property type="component" value="Unassembled WGS sequence"/>
</dbReference>
<keyword evidence="4" id="KW-1185">Reference proteome</keyword>
<dbReference type="AlphaFoldDB" id="A0A1W1H7A4"/>
<evidence type="ECO:0000313" key="4">
    <source>
        <dbReference type="Proteomes" id="UP000191931"/>
    </source>
</evidence>
<dbReference type="OrthoDB" id="5452634at2"/>